<comment type="subcellular location">
    <subcellularLocation>
        <location evidence="1">Membrane</location>
        <topology evidence="1">Multi-pass membrane protein</topology>
    </subcellularLocation>
</comment>
<feature type="domain" description="Ion transport" evidence="14">
    <location>
        <begin position="765"/>
        <end position="1004"/>
    </location>
</feature>
<evidence type="ECO:0000256" key="6">
    <source>
        <dbReference type="ARBA" id="ARBA00022989"/>
    </source>
</evidence>
<feature type="repeat" description="ANK" evidence="12">
    <location>
        <begin position="622"/>
        <end position="654"/>
    </location>
</feature>
<feature type="transmembrane region" description="Helical" evidence="13">
    <location>
        <begin position="754"/>
        <end position="777"/>
    </location>
</feature>
<dbReference type="OrthoDB" id="10250191at2759"/>
<keyword evidence="11" id="KW-0407">Ion channel</keyword>
<feature type="transmembrane region" description="Helical" evidence="13">
    <location>
        <begin position="826"/>
        <end position="843"/>
    </location>
</feature>
<dbReference type="GO" id="GO:0005216">
    <property type="term" value="F:monoatomic ion channel activity"/>
    <property type="evidence" value="ECO:0007669"/>
    <property type="project" value="InterPro"/>
</dbReference>
<dbReference type="Gene3D" id="1.25.40.20">
    <property type="entry name" value="Ankyrin repeat-containing domain"/>
    <property type="match status" value="4"/>
</dbReference>
<evidence type="ECO:0000256" key="5">
    <source>
        <dbReference type="ARBA" id="ARBA00022737"/>
    </source>
</evidence>
<keyword evidence="3" id="KW-0716">Sensory transduction</keyword>
<dbReference type="EMBL" id="CADEBD010000286">
    <property type="protein sequence ID" value="CAB3229393.1"/>
    <property type="molecule type" value="Genomic_DNA"/>
</dbReference>
<feature type="transmembrane region" description="Helical" evidence="13">
    <location>
        <begin position="971"/>
        <end position="997"/>
    </location>
</feature>
<reference evidence="15 16" key="1">
    <citation type="submission" date="2020-04" db="EMBL/GenBank/DDBJ databases">
        <authorList>
            <person name="Wallbank WR R."/>
            <person name="Pardo Diaz C."/>
            <person name="Kozak K."/>
            <person name="Martin S."/>
            <person name="Jiggins C."/>
            <person name="Moest M."/>
            <person name="Warren A I."/>
            <person name="Byers J.R.P. K."/>
            <person name="Montejo-Kovacevich G."/>
            <person name="Yen C E."/>
        </authorList>
    </citation>
    <scope>NUCLEOTIDE SEQUENCE [LARGE SCALE GENOMIC DNA]</scope>
</reference>
<feature type="repeat" description="ANK" evidence="12">
    <location>
        <begin position="478"/>
        <end position="510"/>
    </location>
</feature>
<gene>
    <name evidence="15" type="ORF">APLA_LOCUS4026</name>
</gene>
<evidence type="ECO:0000313" key="16">
    <source>
        <dbReference type="Proteomes" id="UP000494256"/>
    </source>
</evidence>
<evidence type="ECO:0000256" key="7">
    <source>
        <dbReference type="ARBA" id="ARBA00023043"/>
    </source>
</evidence>
<feature type="repeat" description="ANK" evidence="12">
    <location>
        <begin position="260"/>
        <end position="292"/>
    </location>
</feature>
<feature type="repeat" description="ANK" evidence="12">
    <location>
        <begin position="588"/>
        <end position="614"/>
    </location>
</feature>
<dbReference type="SMART" id="SM00248">
    <property type="entry name" value="ANK"/>
    <property type="match status" value="13"/>
</dbReference>
<dbReference type="InterPro" id="IPR052076">
    <property type="entry name" value="TRP_cation_channel"/>
</dbReference>
<dbReference type="SUPFAM" id="SSF48403">
    <property type="entry name" value="Ankyrin repeat"/>
    <property type="match status" value="2"/>
</dbReference>
<keyword evidence="6 13" id="KW-1133">Transmembrane helix</keyword>
<keyword evidence="10" id="KW-0325">Glycoprotein</keyword>
<keyword evidence="4 13" id="KW-0812">Transmembrane</keyword>
<keyword evidence="8" id="KW-0406">Ion transport</keyword>
<dbReference type="Gene3D" id="1.10.287.70">
    <property type="match status" value="1"/>
</dbReference>
<organism evidence="15 16">
    <name type="scientific">Arctia plantaginis</name>
    <name type="common">Wood tiger moth</name>
    <name type="synonym">Phalaena plantaginis</name>
    <dbReference type="NCBI Taxonomy" id="874455"/>
    <lineage>
        <taxon>Eukaryota</taxon>
        <taxon>Metazoa</taxon>
        <taxon>Ecdysozoa</taxon>
        <taxon>Arthropoda</taxon>
        <taxon>Hexapoda</taxon>
        <taxon>Insecta</taxon>
        <taxon>Pterygota</taxon>
        <taxon>Neoptera</taxon>
        <taxon>Endopterygota</taxon>
        <taxon>Lepidoptera</taxon>
        <taxon>Glossata</taxon>
        <taxon>Ditrysia</taxon>
        <taxon>Noctuoidea</taxon>
        <taxon>Erebidae</taxon>
        <taxon>Arctiinae</taxon>
        <taxon>Arctia</taxon>
    </lineage>
</organism>
<protein>
    <recommendedName>
        <fullName evidence="14">Ion transport domain-containing protein</fullName>
    </recommendedName>
</protein>
<evidence type="ECO:0000259" key="14">
    <source>
        <dbReference type="Pfam" id="PF00520"/>
    </source>
</evidence>
<dbReference type="Pfam" id="PF00520">
    <property type="entry name" value="Ion_trans"/>
    <property type="match status" value="1"/>
</dbReference>
<dbReference type="PANTHER" id="PTHR47143:SF1">
    <property type="entry name" value="ION_TRANS DOMAIN-CONTAINING PROTEIN"/>
    <property type="match status" value="1"/>
</dbReference>
<evidence type="ECO:0000256" key="10">
    <source>
        <dbReference type="ARBA" id="ARBA00023180"/>
    </source>
</evidence>
<feature type="transmembrane region" description="Helical" evidence="13">
    <location>
        <begin position="855"/>
        <end position="872"/>
    </location>
</feature>
<keyword evidence="9 13" id="KW-0472">Membrane</keyword>
<dbReference type="PROSITE" id="PS50088">
    <property type="entry name" value="ANK_REPEAT"/>
    <property type="match status" value="7"/>
</dbReference>
<dbReference type="Pfam" id="PF00023">
    <property type="entry name" value="Ank"/>
    <property type="match status" value="1"/>
</dbReference>
<dbReference type="PRINTS" id="PR01415">
    <property type="entry name" value="ANKYRIN"/>
</dbReference>
<feature type="repeat" description="ANK" evidence="12">
    <location>
        <begin position="340"/>
        <end position="369"/>
    </location>
</feature>
<comment type="caution">
    <text evidence="15">The sequence shown here is derived from an EMBL/GenBank/DDBJ whole genome shotgun (WGS) entry which is preliminary data.</text>
</comment>
<evidence type="ECO:0000256" key="8">
    <source>
        <dbReference type="ARBA" id="ARBA00023065"/>
    </source>
</evidence>
<feature type="repeat" description="ANK" evidence="12">
    <location>
        <begin position="550"/>
        <end position="574"/>
    </location>
</feature>
<evidence type="ECO:0000256" key="11">
    <source>
        <dbReference type="ARBA" id="ARBA00023303"/>
    </source>
</evidence>
<keyword evidence="2" id="KW-0813">Transport</keyword>
<evidence type="ECO:0000256" key="9">
    <source>
        <dbReference type="ARBA" id="ARBA00023136"/>
    </source>
</evidence>
<keyword evidence="5" id="KW-0677">Repeat</keyword>
<evidence type="ECO:0000256" key="2">
    <source>
        <dbReference type="ARBA" id="ARBA00022448"/>
    </source>
</evidence>
<dbReference type="InterPro" id="IPR005821">
    <property type="entry name" value="Ion_trans_dom"/>
</dbReference>
<proteinExistence type="predicted"/>
<evidence type="ECO:0000256" key="1">
    <source>
        <dbReference type="ARBA" id="ARBA00004141"/>
    </source>
</evidence>
<keyword evidence="7 12" id="KW-0040">ANK repeat</keyword>
<evidence type="ECO:0000256" key="12">
    <source>
        <dbReference type="PROSITE-ProRule" id="PRU00023"/>
    </source>
</evidence>
<dbReference type="Pfam" id="PF12796">
    <property type="entry name" value="Ank_2"/>
    <property type="match status" value="4"/>
</dbReference>
<feature type="transmembrane region" description="Helical" evidence="13">
    <location>
        <begin position="892"/>
        <end position="914"/>
    </location>
</feature>
<dbReference type="InterPro" id="IPR002110">
    <property type="entry name" value="Ankyrin_rpt"/>
</dbReference>
<dbReference type="PROSITE" id="PS50297">
    <property type="entry name" value="ANK_REP_REGION"/>
    <property type="match status" value="6"/>
</dbReference>
<dbReference type="Proteomes" id="UP000494256">
    <property type="component" value="Unassembled WGS sequence"/>
</dbReference>
<sequence>MQNYISDVNFEKVLEGTPLTKFSTRDERWKILQKATIGSSGQRKSLPRERSQSLYSFGDNLKKRQNLLSLAISEYPDAPEKKRSTVTLPKTSRPSKRFRRLNALLLEAVRSQDVSEIEKLIIAGANPNATCCAEDISACHLAAMRPDGALALLLSHGADKLRSDRLGRTPLHLAAWAGNVRQVAMLLGFSKDLTNRVSLSMMTPEVEEEVKNLSQFIKELVNVKCSNFTQDQAVLPKEWSDNSIDHNCKEFDKSLPLLESGWTPLHAASYRAKSHCTQLLLAAGAHPCVRDLIGRSPLDIAGSSYYSNDNIDPQRFAETILLLTGDKAHFSIKNRKILDTPLHTAVELDSLEAVRALLSVGVPVDWLNRTGLTPLHISVKKKLGDILQVLIHDKLNPEENKYADIRDKDGCSVLQAAVMEGWEHGVSIALEAGVNIIIKDFNHDTALHLAAAIGNLNILNKIIDAVKPKSLVHEKNLQGETPLMKAVINGHIECVKRLLEEKSSIRQPANKVNVFHLAAEKGFVEVLQVLLDHDYILTREMINFLTDDKDGFGPIHYAVQNNHPQCVKVLLSKNGFRCLKTSLTGVYNGSTPLHIAAKHNNVEIAKIIIKNNPDTVHKLNGQNWTPLHTASNYGSRDMIELLLKEGADLSCLGQIKEIGTTPIDLIMNNLSNPTEFMNHIFDKYIYTNDTYIQDPNCEVTVNFQILVPIPEEKQEMKVIEALLKTGDRYEQTHLLVHPLLESFLDIKWKALLPFIYGMILTYGVYVMYLTTYVMLIFFYKDNGIVQPTWLNQAVLAIILYLVSFFAVALEVCYININKRYFLQLETWVKFGSIILALSLPSTIANTEPNVDYPRYIATVSLLLSWLEMMFLLSRFPTWGYYVLMFGKVSYNVLKVLLTFSFLVVGFSISFMVMFRHQSPFENPWAALVKTLVMLTSEYDYGDLMEQVKTVDGANNTTSTESFFKNTFQSLLLVRLIFLIFLILAAIVLMNLMVGVAVNDLQNLQLIGNIRRLTKQIEFHLSLNRSLYNRFLSKILPKDLLNTLLNSKTVDTTLVLRPSEPNSKTYKALPSDIRNAIFEKAQVQKKQYEEEIGTQIYKKKLDEIHGAIMKIQENTISNAVENFENAVADVDAEVVDCNNHITEILKEMRSSINTLELKVDMILNRLQSGQSNQAKSYLKIFKSDKP</sequence>
<evidence type="ECO:0000256" key="4">
    <source>
        <dbReference type="ARBA" id="ARBA00022692"/>
    </source>
</evidence>
<evidence type="ECO:0000256" key="3">
    <source>
        <dbReference type="ARBA" id="ARBA00022606"/>
    </source>
</evidence>
<dbReference type="PANTHER" id="PTHR47143">
    <property type="entry name" value="TRANSIENT RECEPTOR POTENTIAL CATION CHANNEL PROTEIN PAINLESS"/>
    <property type="match status" value="1"/>
</dbReference>
<dbReference type="AlphaFoldDB" id="A0A8S0Z9F9"/>
<dbReference type="InterPro" id="IPR036770">
    <property type="entry name" value="Ankyrin_rpt-contain_sf"/>
</dbReference>
<evidence type="ECO:0000313" key="15">
    <source>
        <dbReference type="EMBL" id="CAB3229393.1"/>
    </source>
</evidence>
<feature type="repeat" description="ANK" evidence="12">
    <location>
        <begin position="166"/>
        <end position="198"/>
    </location>
</feature>
<name>A0A8S0Z9F9_ARCPL</name>
<dbReference type="GO" id="GO:0034703">
    <property type="term" value="C:cation channel complex"/>
    <property type="evidence" value="ECO:0007669"/>
    <property type="project" value="UniProtKB-ARBA"/>
</dbReference>
<accession>A0A8S0Z9F9</accession>
<feature type="transmembrane region" description="Helical" evidence="13">
    <location>
        <begin position="789"/>
        <end position="814"/>
    </location>
</feature>
<evidence type="ECO:0000256" key="13">
    <source>
        <dbReference type="SAM" id="Phobius"/>
    </source>
</evidence>